<sequence>MTSLIRQIGILTFSSSDIDTVANDLQQTIGLRRRACGDNTVQLSSNARECEINYVTAKETGVVSIGLEATDAAAVDEIMQRLRSEDLEVVRDDSTVPGVERSVTFRTGFGPVFEVHTPVARINGQLHRYNPCRIARLDHCTTRTNDPQGFHDLVTRMLGLRLSDRTENFSNAWYRGADGYHHLLAAGIGSGLHHYGFAARSVIDIADLADTLAAKGRRLLWGPGRHGAGNNIFSYYRDPLGCIVEVSTSMEHIDVDDFREPGIWSDNDKQDLMDLWGSTAPDGFGTKTLPYVVN</sequence>
<dbReference type="Pfam" id="PF00903">
    <property type="entry name" value="Glyoxalase"/>
    <property type="match status" value="1"/>
</dbReference>
<name>A0AAE4WZS4_AGRVI</name>
<dbReference type="Gene3D" id="3.10.180.10">
    <property type="entry name" value="2,3-Dihydroxybiphenyl 1,2-Dioxygenase, domain 1"/>
    <property type="match status" value="2"/>
</dbReference>
<organism evidence="2 3">
    <name type="scientific">Agrobacterium vitis</name>
    <name type="common">Rhizobium vitis</name>
    <dbReference type="NCBI Taxonomy" id="373"/>
    <lineage>
        <taxon>Bacteria</taxon>
        <taxon>Pseudomonadati</taxon>
        <taxon>Pseudomonadota</taxon>
        <taxon>Alphaproteobacteria</taxon>
        <taxon>Hyphomicrobiales</taxon>
        <taxon>Rhizobiaceae</taxon>
        <taxon>Rhizobium/Agrobacterium group</taxon>
        <taxon>Agrobacterium</taxon>
    </lineage>
</organism>
<dbReference type="InterPro" id="IPR037523">
    <property type="entry name" value="VOC_core"/>
</dbReference>
<gene>
    <name evidence="2" type="ORF">IEI95_007605</name>
</gene>
<dbReference type="AlphaFoldDB" id="A0AAE4WZS4"/>
<proteinExistence type="predicted"/>
<evidence type="ECO:0000313" key="3">
    <source>
        <dbReference type="Proteomes" id="UP000655037"/>
    </source>
</evidence>
<evidence type="ECO:0000259" key="1">
    <source>
        <dbReference type="PROSITE" id="PS51819"/>
    </source>
</evidence>
<dbReference type="SUPFAM" id="SSF54593">
    <property type="entry name" value="Glyoxalase/Bleomycin resistance protein/Dihydroxybiphenyl dioxygenase"/>
    <property type="match status" value="1"/>
</dbReference>
<dbReference type="Proteomes" id="UP000655037">
    <property type="component" value="Unassembled WGS sequence"/>
</dbReference>
<dbReference type="InterPro" id="IPR004360">
    <property type="entry name" value="Glyas_Fos-R_dOase_dom"/>
</dbReference>
<accession>A0AAE4WZS4</accession>
<feature type="domain" description="VOC" evidence="1">
    <location>
        <begin position="7"/>
        <end position="118"/>
    </location>
</feature>
<dbReference type="PROSITE" id="PS51819">
    <property type="entry name" value="VOC"/>
    <property type="match status" value="2"/>
</dbReference>
<feature type="domain" description="VOC" evidence="1">
    <location>
        <begin position="136"/>
        <end position="249"/>
    </location>
</feature>
<dbReference type="RefSeq" id="WP_071205838.1">
    <property type="nucleotide sequence ID" value="NZ_CP118261.1"/>
</dbReference>
<evidence type="ECO:0000313" key="2">
    <source>
        <dbReference type="EMBL" id="MBF2714125.1"/>
    </source>
</evidence>
<reference evidence="2" key="1">
    <citation type="submission" date="2020-11" db="EMBL/GenBank/DDBJ databases">
        <title>Agrobacterium vitis strain K377 genome.</title>
        <authorList>
            <person name="Xi H."/>
        </authorList>
    </citation>
    <scope>NUCLEOTIDE SEQUENCE</scope>
    <source>
        <strain evidence="2">K377</strain>
    </source>
</reference>
<dbReference type="InterPro" id="IPR029068">
    <property type="entry name" value="Glyas_Bleomycin-R_OHBP_Dase"/>
</dbReference>
<protein>
    <submittedName>
        <fullName evidence="2">VOC family protein</fullName>
    </submittedName>
</protein>
<comment type="caution">
    <text evidence="2">The sequence shown here is derived from an EMBL/GenBank/DDBJ whole genome shotgun (WGS) entry which is preliminary data.</text>
</comment>
<dbReference type="EMBL" id="JACXXJ020000003">
    <property type="protein sequence ID" value="MBF2714125.1"/>
    <property type="molecule type" value="Genomic_DNA"/>
</dbReference>